<evidence type="ECO:0000313" key="1">
    <source>
        <dbReference type="EMBL" id="OXY96770.1"/>
    </source>
</evidence>
<dbReference type="AlphaFoldDB" id="A0A233SMA1"/>
<organism evidence="1 2">
    <name type="scientific">Streptomyces diastatochromogenes</name>
    <dbReference type="NCBI Taxonomy" id="42236"/>
    <lineage>
        <taxon>Bacteria</taxon>
        <taxon>Bacillati</taxon>
        <taxon>Actinomycetota</taxon>
        <taxon>Actinomycetes</taxon>
        <taxon>Kitasatosporales</taxon>
        <taxon>Streptomycetaceae</taxon>
        <taxon>Streptomyces</taxon>
    </lineage>
</organism>
<sequence length="500" mass="54940">MTAAELQGAFGLSSAAWERISSDPDVVEPIDPRYTDGVTKWAGQAFARWLARRHPELAEAVPALLRPAPETKPHYLEGRFAASDEVGYDREHFAGLWRTDGGVVAVVYPRSRIRAPRDLLEFHDGAATVVVVQSDYDLYGPALEAIDRAHPDLPYEPMWSDIASHIGTQVPWWPSQLRRPEHLTAWRPGDEQTPVAVITWPSWEPLYELARAEPEGSPVRGACFTIGHEMRTQAADWVEHEVTQILEKRGEFGGPKSPRATAERAAMVLPAAPATEDPGRSETVLPDMVVLGLAELCARADDAAVECLEQISMWSGEHLPFGGAFSITRTGVTREGAEWINRLRRVSPTAIHRVWTRNEAPVGTFVDPVTGSPVVAFKGRFLSGGHREISYLGSAPKRLPAGSVLKEVVLDDPIWVRTTKGVLYPAPSMDAPGLSWGYSGSGPGTLAQIVGRLLDDGSAHAVTYGTDRDEEPGLEAFFQIKHKRGTRIPRRQLERLRASS</sequence>
<dbReference type="Proteomes" id="UP000215483">
    <property type="component" value="Unassembled WGS sequence"/>
</dbReference>
<dbReference type="EMBL" id="MCGQ01000010">
    <property type="protein sequence ID" value="OXY96770.1"/>
    <property type="molecule type" value="Genomic_DNA"/>
</dbReference>
<gene>
    <name evidence="1" type="ORF">BEK98_11165</name>
</gene>
<name>A0A233SMA1_STRDA</name>
<evidence type="ECO:0000313" key="2">
    <source>
        <dbReference type="Proteomes" id="UP000215483"/>
    </source>
</evidence>
<proteinExistence type="predicted"/>
<protein>
    <submittedName>
        <fullName evidence="1">Uncharacterized protein</fullName>
    </submittedName>
</protein>
<keyword evidence="2" id="KW-1185">Reference proteome</keyword>
<comment type="caution">
    <text evidence="1">The sequence shown here is derived from an EMBL/GenBank/DDBJ whole genome shotgun (WGS) entry which is preliminary data.</text>
</comment>
<accession>A0A233SMA1</accession>
<reference evidence="1 2" key="1">
    <citation type="submission" date="2016-07" db="EMBL/GenBank/DDBJ databases">
        <title>Draft genome of Streptomyces diastatochromogenes.</title>
        <authorList>
            <person name="Podduturi R."/>
            <person name="Lukassen M.B."/>
            <person name="Clausen N."/>
            <person name="Nielsen J.L."/>
            <person name="Jorgensen N.O."/>
        </authorList>
    </citation>
    <scope>NUCLEOTIDE SEQUENCE [LARGE SCALE GENOMIC DNA]</scope>
    <source>
        <strain evidence="1 2">DSM 40608</strain>
    </source>
</reference>